<evidence type="ECO:0000313" key="1">
    <source>
        <dbReference type="EMBL" id="OBZ86851.1"/>
    </source>
</evidence>
<keyword evidence="2" id="KW-1185">Reference proteome</keyword>
<dbReference type="OrthoDB" id="2294132at2759"/>
<dbReference type="AlphaFoldDB" id="A0A1C7NCP3"/>
<dbReference type="Proteomes" id="UP000093000">
    <property type="component" value="Unassembled WGS sequence"/>
</dbReference>
<accession>A0A1C7NCP3</accession>
<evidence type="ECO:0000313" key="2">
    <source>
        <dbReference type="Proteomes" id="UP000093000"/>
    </source>
</evidence>
<proteinExistence type="predicted"/>
<name>A0A1C7NCP3_9FUNG</name>
<gene>
    <name evidence="1" type="ORF">A0J61_05096</name>
</gene>
<dbReference type="EMBL" id="LUGH01000266">
    <property type="protein sequence ID" value="OBZ86851.1"/>
    <property type="molecule type" value="Genomic_DNA"/>
</dbReference>
<protein>
    <submittedName>
        <fullName evidence="1">Uncharacterized protein</fullName>
    </submittedName>
</protein>
<dbReference type="InParanoid" id="A0A1C7NCP3"/>
<reference evidence="1 2" key="1">
    <citation type="submission" date="2016-03" db="EMBL/GenBank/DDBJ databases">
        <title>Choanephora cucurbitarum.</title>
        <authorList>
            <person name="Min B."/>
            <person name="Park H."/>
            <person name="Park J.-H."/>
            <person name="Shin H.-D."/>
            <person name="Choi I.-G."/>
        </authorList>
    </citation>
    <scope>NUCLEOTIDE SEQUENCE [LARGE SCALE GENOMIC DNA]</scope>
    <source>
        <strain evidence="1 2">KUS-F28377</strain>
    </source>
</reference>
<organism evidence="1 2">
    <name type="scientific">Choanephora cucurbitarum</name>
    <dbReference type="NCBI Taxonomy" id="101091"/>
    <lineage>
        <taxon>Eukaryota</taxon>
        <taxon>Fungi</taxon>
        <taxon>Fungi incertae sedis</taxon>
        <taxon>Mucoromycota</taxon>
        <taxon>Mucoromycotina</taxon>
        <taxon>Mucoromycetes</taxon>
        <taxon>Mucorales</taxon>
        <taxon>Mucorineae</taxon>
        <taxon>Choanephoraceae</taxon>
        <taxon>Choanephoroideae</taxon>
        <taxon>Choanephora</taxon>
    </lineage>
</organism>
<sequence>MLYIGLEELQNFISSNRGNDCCLRIFIEAHQGLIVATNRYNSWEHLKEAWTKRFRECLKKAGFFVRGEKQLLFVEDDTWKAIYQMTGFETNTLRMKLLFWCERKFKNENDPEDAEQIKQQIVEVEGKEAKSLSESLLIMSFKFLNTFSTLTLVQKCVLKLCVSNIININSQVYAEEFRRHLSISQFEQLSALSAPAMIEQETEAEVKTLFEQSKKIVFEGAAGSLDFDVEKGKKQRIAFICTYM</sequence>
<comment type="caution">
    <text evidence="1">The sequence shown here is derived from an EMBL/GenBank/DDBJ whole genome shotgun (WGS) entry which is preliminary data.</text>
</comment>